<proteinExistence type="predicted"/>
<feature type="transmembrane region" description="Helical" evidence="1">
    <location>
        <begin position="53"/>
        <end position="74"/>
    </location>
</feature>
<evidence type="ECO:0000313" key="2">
    <source>
        <dbReference type="EMBL" id="MCC3299198.1"/>
    </source>
</evidence>
<keyword evidence="3" id="KW-1185">Reference proteome</keyword>
<feature type="transmembrane region" description="Helical" evidence="1">
    <location>
        <begin position="158"/>
        <end position="180"/>
    </location>
</feature>
<keyword evidence="1" id="KW-1133">Transmembrane helix</keyword>
<evidence type="ECO:0000256" key="1">
    <source>
        <dbReference type="SAM" id="Phobius"/>
    </source>
</evidence>
<comment type="caution">
    <text evidence="2">The sequence shown here is derived from an EMBL/GenBank/DDBJ whole genome shotgun (WGS) entry which is preliminary data.</text>
</comment>
<evidence type="ECO:0000313" key="3">
    <source>
        <dbReference type="Proteomes" id="UP001139158"/>
    </source>
</evidence>
<sequence>MNPIQELVHNFQELLGQVPEFLQPIILMLAATIPFLENEAGVVIGIVGGLNPVLAAVAAAIGNFASVLLVVMLTSGARTAVTNRVDAREAEAVAAGGSAATLVAARPARPESKGRIRFKRWLVRFGVPGASILGPLAIPTQFTASILVAGGTSRRWVLLWQGVAILLWTTISTILVWSALRFVVGV</sequence>
<protein>
    <submittedName>
        <fullName evidence="2">Small multidrug efflux protein</fullName>
    </submittedName>
</protein>
<keyword evidence="1" id="KW-0812">Transmembrane</keyword>
<gene>
    <name evidence="2" type="ORF">LJ757_15510</name>
</gene>
<feature type="transmembrane region" description="Helical" evidence="1">
    <location>
        <begin position="121"/>
        <end position="138"/>
    </location>
</feature>
<dbReference type="EMBL" id="JAJFZV010000016">
    <property type="protein sequence ID" value="MCC3299198.1"/>
    <property type="molecule type" value="Genomic_DNA"/>
</dbReference>
<dbReference type="AlphaFoldDB" id="A0A9X1MFQ9"/>
<keyword evidence="1" id="KW-0472">Membrane</keyword>
<accession>A0A9X1MFQ9</accession>
<organism evidence="2 3">
    <name type="scientific">Arthrobacter caoxuetaonis</name>
    <dbReference type="NCBI Taxonomy" id="2886935"/>
    <lineage>
        <taxon>Bacteria</taxon>
        <taxon>Bacillati</taxon>
        <taxon>Actinomycetota</taxon>
        <taxon>Actinomycetes</taxon>
        <taxon>Micrococcales</taxon>
        <taxon>Micrococcaceae</taxon>
        <taxon>Arthrobacter</taxon>
    </lineage>
</organism>
<reference evidence="2" key="1">
    <citation type="submission" date="2021-10" db="EMBL/GenBank/DDBJ databases">
        <title>Novel species in genus Arthrobacter.</title>
        <authorList>
            <person name="Liu Y."/>
        </authorList>
    </citation>
    <scope>NUCLEOTIDE SEQUENCE</scope>
    <source>
        <strain evidence="2">Zg-Y453</strain>
    </source>
</reference>
<dbReference type="RefSeq" id="WP_227897174.1">
    <property type="nucleotide sequence ID" value="NZ_CP099466.1"/>
</dbReference>
<dbReference type="Proteomes" id="UP001139158">
    <property type="component" value="Unassembled WGS sequence"/>
</dbReference>
<name>A0A9X1MFQ9_9MICC</name>